<dbReference type="AlphaFoldDB" id="A0A5J5BJT4"/>
<dbReference type="SUPFAM" id="SSF46689">
    <property type="entry name" value="Homeodomain-like"/>
    <property type="match status" value="1"/>
</dbReference>
<dbReference type="GO" id="GO:0006357">
    <property type="term" value="P:regulation of transcription by RNA polymerase II"/>
    <property type="evidence" value="ECO:0007669"/>
    <property type="project" value="InterPro"/>
</dbReference>
<dbReference type="PROSITE" id="PS50071">
    <property type="entry name" value="HOMEOBOX_2"/>
    <property type="match status" value="1"/>
</dbReference>
<dbReference type="InterPro" id="IPR044977">
    <property type="entry name" value="RLT1-3"/>
</dbReference>
<feature type="domain" description="Homeobox" evidence="5">
    <location>
        <begin position="14"/>
        <end position="53"/>
    </location>
</feature>
<keyword evidence="7" id="KW-1185">Reference proteome</keyword>
<dbReference type="InterPro" id="IPR001356">
    <property type="entry name" value="HD"/>
</dbReference>
<keyword evidence="2 3" id="KW-0539">Nucleus</keyword>
<dbReference type="CDD" id="cd00086">
    <property type="entry name" value="homeodomain"/>
    <property type="match status" value="1"/>
</dbReference>
<gene>
    <name evidence="6" type="ORF">F0562_024098</name>
</gene>
<dbReference type="Gene3D" id="1.10.10.60">
    <property type="entry name" value="Homeodomain-like"/>
    <property type="match status" value="1"/>
</dbReference>
<sequence length="107" mass="11968">MLIGNRLGEENLVFSVETYPSESLRADLSVKLRLSDRYLRMWFCHRRLKNRKALPVKRPRKDTSPAAAVASSSVAGDEMVVGEVGNEHAPCTINRPPSSPTVPHQRN</sequence>
<dbReference type="GO" id="GO:0005634">
    <property type="term" value="C:nucleus"/>
    <property type="evidence" value="ECO:0007669"/>
    <property type="project" value="UniProtKB-SubCell"/>
</dbReference>
<evidence type="ECO:0000313" key="7">
    <source>
        <dbReference type="Proteomes" id="UP000325577"/>
    </source>
</evidence>
<comment type="subcellular location">
    <subcellularLocation>
        <location evidence="1 2 3">Nucleus</location>
    </subcellularLocation>
</comment>
<dbReference type="EMBL" id="CM018035">
    <property type="protein sequence ID" value="KAA8542946.1"/>
    <property type="molecule type" value="Genomic_DNA"/>
</dbReference>
<keyword evidence="2 3" id="KW-0371">Homeobox</keyword>
<evidence type="ECO:0000313" key="6">
    <source>
        <dbReference type="EMBL" id="KAA8542946.1"/>
    </source>
</evidence>
<dbReference type="GO" id="GO:0003677">
    <property type="term" value="F:DNA binding"/>
    <property type="evidence" value="ECO:0007669"/>
    <property type="project" value="UniProtKB-UniRule"/>
</dbReference>
<organism evidence="6 7">
    <name type="scientific">Nyssa sinensis</name>
    <dbReference type="NCBI Taxonomy" id="561372"/>
    <lineage>
        <taxon>Eukaryota</taxon>
        <taxon>Viridiplantae</taxon>
        <taxon>Streptophyta</taxon>
        <taxon>Embryophyta</taxon>
        <taxon>Tracheophyta</taxon>
        <taxon>Spermatophyta</taxon>
        <taxon>Magnoliopsida</taxon>
        <taxon>eudicotyledons</taxon>
        <taxon>Gunneridae</taxon>
        <taxon>Pentapetalae</taxon>
        <taxon>asterids</taxon>
        <taxon>Cornales</taxon>
        <taxon>Nyssaceae</taxon>
        <taxon>Nyssa</taxon>
    </lineage>
</organism>
<dbReference type="Pfam" id="PF00046">
    <property type="entry name" value="Homeodomain"/>
    <property type="match status" value="1"/>
</dbReference>
<evidence type="ECO:0000256" key="3">
    <source>
        <dbReference type="RuleBase" id="RU000682"/>
    </source>
</evidence>
<evidence type="ECO:0000256" key="1">
    <source>
        <dbReference type="ARBA" id="ARBA00004123"/>
    </source>
</evidence>
<accession>A0A5J5BJT4</accession>
<proteinExistence type="predicted"/>
<reference evidence="6 7" key="1">
    <citation type="submission" date="2019-09" db="EMBL/GenBank/DDBJ databases">
        <title>A chromosome-level genome assembly of the Chinese tupelo Nyssa sinensis.</title>
        <authorList>
            <person name="Yang X."/>
            <person name="Kang M."/>
            <person name="Yang Y."/>
            <person name="Xiong H."/>
            <person name="Wang M."/>
            <person name="Zhang Z."/>
            <person name="Wang Z."/>
            <person name="Wu H."/>
            <person name="Ma T."/>
            <person name="Liu J."/>
            <person name="Xi Z."/>
        </authorList>
    </citation>
    <scope>NUCLEOTIDE SEQUENCE [LARGE SCALE GENOMIC DNA]</scope>
    <source>
        <strain evidence="6">J267</strain>
        <tissue evidence="6">Leaf</tissue>
    </source>
</reference>
<feature type="DNA-binding region" description="Homeobox" evidence="2">
    <location>
        <begin position="16"/>
        <end position="54"/>
    </location>
</feature>
<keyword evidence="2 3" id="KW-0238">DNA-binding</keyword>
<name>A0A5J5BJT4_9ASTE</name>
<evidence type="ECO:0000256" key="2">
    <source>
        <dbReference type="PROSITE-ProRule" id="PRU00108"/>
    </source>
</evidence>
<dbReference type="PANTHER" id="PTHR36968">
    <property type="entry name" value="HOMEOBOX-DDT DOMAIN PROTEIN RLT2"/>
    <property type="match status" value="1"/>
</dbReference>
<evidence type="ECO:0000259" key="5">
    <source>
        <dbReference type="PROSITE" id="PS50071"/>
    </source>
</evidence>
<feature type="region of interest" description="Disordered" evidence="4">
    <location>
        <begin position="85"/>
        <end position="107"/>
    </location>
</feature>
<dbReference type="OrthoDB" id="6159439at2759"/>
<evidence type="ECO:0000256" key="4">
    <source>
        <dbReference type="SAM" id="MobiDB-lite"/>
    </source>
</evidence>
<dbReference type="PANTHER" id="PTHR36968:SF5">
    <property type="entry name" value="HOMEOBOX-DDT DOMAIN PROTEIN RLT2"/>
    <property type="match status" value="1"/>
</dbReference>
<dbReference type="InterPro" id="IPR009057">
    <property type="entry name" value="Homeodomain-like_sf"/>
</dbReference>
<dbReference type="Proteomes" id="UP000325577">
    <property type="component" value="Linkage Group LG12"/>
</dbReference>
<protein>
    <recommendedName>
        <fullName evidence="5">Homeobox domain-containing protein</fullName>
    </recommendedName>
</protein>